<feature type="domain" description="Nephrocystin 3-like N-terminal" evidence="3">
    <location>
        <begin position="122"/>
        <end position="204"/>
    </location>
</feature>
<dbReference type="RefSeq" id="XP_013311536.1">
    <property type="nucleotide sequence ID" value="XM_013456082.1"/>
</dbReference>
<reference evidence="4 5" key="1">
    <citation type="submission" date="2015-01" db="EMBL/GenBank/DDBJ databases">
        <title>The Genome Sequence of Exophiala xenobiotica CBS118157.</title>
        <authorList>
            <consortium name="The Broad Institute Genomics Platform"/>
            <person name="Cuomo C."/>
            <person name="de Hoog S."/>
            <person name="Gorbushina A."/>
            <person name="Stielow B."/>
            <person name="Teixiera M."/>
            <person name="Abouelleil A."/>
            <person name="Chapman S.B."/>
            <person name="Priest M."/>
            <person name="Young S.K."/>
            <person name="Wortman J."/>
            <person name="Nusbaum C."/>
            <person name="Birren B."/>
        </authorList>
    </citation>
    <scope>NUCLEOTIDE SEQUENCE [LARGE SCALE GENOMIC DNA]</scope>
    <source>
        <strain evidence="4 5">CBS 118157</strain>
    </source>
</reference>
<feature type="region of interest" description="Disordered" evidence="2">
    <location>
        <begin position="858"/>
        <end position="934"/>
    </location>
</feature>
<feature type="region of interest" description="Disordered" evidence="2">
    <location>
        <begin position="792"/>
        <end position="827"/>
    </location>
</feature>
<dbReference type="InterPro" id="IPR056884">
    <property type="entry name" value="NPHP3-like_N"/>
</dbReference>
<evidence type="ECO:0000256" key="2">
    <source>
        <dbReference type="SAM" id="MobiDB-lite"/>
    </source>
</evidence>
<evidence type="ECO:0000259" key="3">
    <source>
        <dbReference type="Pfam" id="PF24883"/>
    </source>
</evidence>
<evidence type="ECO:0000256" key="1">
    <source>
        <dbReference type="ARBA" id="ARBA00022737"/>
    </source>
</evidence>
<organism evidence="4 5">
    <name type="scientific">Exophiala xenobiotica</name>
    <dbReference type="NCBI Taxonomy" id="348802"/>
    <lineage>
        <taxon>Eukaryota</taxon>
        <taxon>Fungi</taxon>
        <taxon>Dikarya</taxon>
        <taxon>Ascomycota</taxon>
        <taxon>Pezizomycotina</taxon>
        <taxon>Eurotiomycetes</taxon>
        <taxon>Chaetothyriomycetidae</taxon>
        <taxon>Chaetothyriales</taxon>
        <taxon>Herpotrichiellaceae</taxon>
        <taxon>Exophiala</taxon>
    </lineage>
</organism>
<gene>
    <name evidence="4" type="ORF">PV05_09727</name>
</gene>
<accession>A0A0D2CM94</accession>
<protein>
    <recommendedName>
        <fullName evidence="3">Nephrocystin 3-like N-terminal domain-containing protein</fullName>
    </recommendedName>
</protein>
<evidence type="ECO:0000313" key="5">
    <source>
        <dbReference type="Proteomes" id="UP000054342"/>
    </source>
</evidence>
<dbReference type="STRING" id="348802.A0A0D2CM94"/>
<keyword evidence="5" id="KW-1185">Reference proteome</keyword>
<sequence length="1318" mass="150062">MTKIFGGGSMKQLRRAGRPYNKLESALSSIETDAKELHKICTFANGHLQHGLRQEVTKVVENLEQDIAERARVAKERELSDRQNLEFQQERHLRELINSIIDGDNHNAYLLDDIEEKRFKDSCEWIFQTPQWHTWVAENSSSPILWLNREYGCGKSYICASSIYRIEAIKSSFPVFLPLSSDRQVPRRQLLRSLARQVLFRVQEQCGEIDGLDEFDDTGSMKSLIDYLMNEALRRSGRVRLWLSSQDVDWISNAVSAIPTSSVLKLRVTSDKTESDIARFLAHSLGLSTKIANAWDRFLVKVKMNVEVQGSFLWAVTMVEELKLLKPETSEEMVDFVLRGLPSTMHGFYRNKVMSYRQKKMIYETLPLWKIVLSLLPFANWHSPNARCDFESPYLVLSHPSSLRSFLHSHRSHRSDKELCRYKDCDVDDVVDPDLLALACVKHLLKRRYVDLIPPDSQSICNNPALLKQHPFATYAAKYWYRHCDKSSRSQDLQALVKKFLLSHNSYTSLQIQSIAVIGHFLISYDPVTDIPRSWKQNLPRMTDDIDDKVCNIKEQYQTMVSDWSHLLHLGLSSDFVGELDRVRWPTLGTGRFLTRWECRYQSLTIGVAPASVAPISKLDTATCRLVAASCYDEKQQALCYMDDSSENNIRLSIQIWSLDGAKALKMHSSYSVVVTKSDSLWSRFSTIGLQRLPLVPKASHASLISPVKLSLNANLLHVGCRMLQLSGPATQRAYSMFDVSSGRPRDCYFEESCQVDSVIVLTRRRMPKTVDTNWDLERTAHAIRMKRIRDANQYGPQPWRRGTSKPYYDSSEESSSDEDGWNVGHDEDLHTYELPEDMVMELKEDSADDVSILDYQSGAESDSTGPDYSDSSSEDIDQQDDSILGNMENDSNAESEDEGELSSLLSDASERPSAWDSLSESSSASADEANQDGKGKRFSYGVRITSDSRGAHGVRCDGCHCQLYESWHYCANCESTGGGFDLCKECIQKGYWCYDQRHDLFECGPRGPQGVISWRTALVRQDLIVLDVAQDPPKELYTWHGSYLDMLHDSAPCIEPRTKLVVWPVGQERLLFAQHDGGSARLHSLRTTNRKARQISVALHFSGCGRYLHAAHIEAVQLTKQTKLMKKGRTGDSPPIYGLIFVLTTLRISTDSAPTRRPEKVARHVYPLGPWKRPIISVLPYSWTWTDTELYLCLSDSTLRVYKVPLTQASSNVDNTANITSPKNVIFLPRSAQTRTVQFFPADKPGATSKVIIGPHYERRPSEPVVLFLKDTDLGKWIDAYQKEDMNDLKYLKKRKMEDFEDFDSSDCDILAFDQEN</sequence>
<dbReference type="PANTHER" id="PTHR10039:SF16">
    <property type="entry name" value="GPI INOSITOL-DEACYLASE"/>
    <property type="match status" value="1"/>
</dbReference>
<evidence type="ECO:0000313" key="4">
    <source>
        <dbReference type="EMBL" id="KIW50952.1"/>
    </source>
</evidence>
<feature type="compositionally biased region" description="Acidic residues" evidence="2">
    <location>
        <begin position="892"/>
        <end position="901"/>
    </location>
</feature>
<keyword evidence="1" id="KW-0677">Repeat</keyword>
<dbReference type="Pfam" id="PF24883">
    <property type="entry name" value="NPHP3_N"/>
    <property type="match status" value="1"/>
</dbReference>
<feature type="compositionally biased region" description="Low complexity" evidence="2">
    <location>
        <begin position="915"/>
        <end position="929"/>
    </location>
</feature>
<dbReference type="OrthoDB" id="21416at2759"/>
<name>A0A0D2CM94_9EURO</name>
<dbReference type="PANTHER" id="PTHR10039">
    <property type="entry name" value="AMELOGENIN"/>
    <property type="match status" value="1"/>
</dbReference>
<feature type="compositionally biased region" description="Acidic residues" evidence="2">
    <location>
        <begin position="811"/>
        <end position="821"/>
    </location>
</feature>
<dbReference type="Proteomes" id="UP000054342">
    <property type="component" value="Unassembled WGS sequence"/>
</dbReference>
<proteinExistence type="predicted"/>
<dbReference type="EMBL" id="KN847322">
    <property type="protein sequence ID" value="KIW50952.1"/>
    <property type="molecule type" value="Genomic_DNA"/>
</dbReference>
<dbReference type="GeneID" id="25331635"/>
<dbReference type="HOGENOM" id="CLU_004310_0_0_1"/>